<dbReference type="Gene3D" id="3.40.50.12660">
    <property type="match status" value="2"/>
</dbReference>
<sequence>MGKYAVIIGVNYVKNPEAALKGCCNDARIIYKLLESKGFEDENIKMLVDDDDDCDSPNHKNVKRALDWLCSDREEGDIIFMHFSGHGTQVPADDDDVETDNLDEAIVLEELFLMADDDLKQFFSKLPEGVRATVITDCCHSGSMLDGTEVAIEGAKDAGSAEPEQESASLLSILGGSRGYEVDQTPRSLPLSTICDVMGQRLGRSVEPTGSGVNGAMAQVFGGSAGKLMMKFALQQLNKSGGGNDNPLIGMLSSALLGKTSGSGGMSSSGSAMGGGGNSGQKFLGSLIGSLMGGGGGGGGGSGGGSGGGGNPLSSFFGGGSSNQTSSSSGNPVDALSGLMGDLGLESTTDPDAPQYNPSHQDMTTDVCTLITGCQSSETSADVRPPGGEAFGALTKTLTTVYERNPEISYYDLVSKVRQELSKGGFSQNPCLECSDEKAREVFIC</sequence>
<dbReference type="GO" id="GO:0004197">
    <property type="term" value="F:cysteine-type endopeptidase activity"/>
    <property type="evidence" value="ECO:0007669"/>
    <property type="project" value="InterPro"/>
</dbReference>
<accession>A0A2V3J6F2</accession>
<evidence type="ECO:0000259" key="3">
    <source>
        <dbReference type="Pfam" id="PF00656"/>
    </source>
</evidence>
<evidence type="ECO:0000313" key="5">
    <source>
        <dbReference type="Proteomes" id="UP000247409"/>
    </source>
</evidence>
<dbReference type="PANTHER" id="PTHR48104">
    <property type="entry name" value="METACASPASE-4"/>
    <property type="match status" value="1"/>
</dbReference>
<dbReference type="InterPro" id="IPR050452">
    <property type="entry name" value="Metacaspase"/>
</dbReference>
<evidence type="ECO:0000313" key="4">
    <source>
        <dbReference type="EMBL" id="PXF50006.1"/>
    </source>
</evidence>
<dbReference type="AlphaFoldDB" id="A0A2V3J6F2"/>
<keyword evidence="5" id="KW-1185">Reference proteome</keyword>
<dbReference type="InterPro" id="IPR029030">
    <property type="entry name" value="Caspase-like_dom_sf"/>
</dbReference>
<feature type="domain" description="Peptidase C14 caspase" evidence="3">
    <location>
        <begin position="3"/>
        <end position="435"/>
    </location>
</feature>
<evidence type="ECO:0000256" key="1">
    <source>
        <dbReference type="ARBA" id="ARBA00009005"/>
    </source>
</evidence>
<dbReference type="PANTHER" id="PTHR48104:SF30">
    <property type="entry name" value="METACASPASE-1"/>
    <property type="match status" value="1"/>
</dbReference>
<protein>
    <submittedName>
        <fullName evidence="4">Metacaspase-4</fullName>
    </submittedName>
</protein>
<dbReference type="EMBL" id="NBIV01000001">
    <property type="protein sequence ID" value="PXF50006.1"/>
    <property type="molecule type" value="Genomic_DNA"/>
</dbReference>
<dbReference type="Pfam" id="PF00656">
    <property type="entry name" value="Peptidase_C14"/>
    <property type="match status" value="1"/>
</dbReference>
<organism evidence="4 5">
    <name type="scientific">Gracilariopsis chorda</name>
    <dbReference type="NCBI Taxonomy" id="448386"/>
    <lineage>
        <taxon>Eukaryota</taxon>
        <taxon>Rhodophyta</taxon>
        <taxon>Florideophyceae</taxon>
        <taxon>Rhodymeniophycidae</taxon>
        <taxon>Gracilariales</taxon>
        <taxon>Gracilariaceae</taxon>
        <taxon>Gracilariopsis</taxon>
    </lineage>
</organism>
<feature type="compositionally biased region" description="Low complexity" evidence="2">
    <location>
        <begin position="322"/>
        <end position="331"/>
    </location>
</feature>
<comment type="similarity">
    <text evidence="1">Belongs to the peptidase C14B family.</text>
</comment>
<name>A0A2V3J6F2_9FLOR</name>
<proteinExistence type="inferred from homology"/>
<evidence type="ECO:0000256" key="2">
    <source>
        <dbReference type="SAM" id="MobiDB-lite"/>
    </source>
</evidence>
<comment type="caution">
    <text evidence="4">The sequence shown here is derived from an EMBL/GenBank/DDBJ whole genome shotgun (WGS) entry which is preliminary data.</text>
</comment>
<feature type="region of interest" description="Disordered" evidence="2">
    <location>
        <begin position="295"/>
        <end position="360"/>
    </location>
</feature>
<reference evidence="4 5" key="1">
    <citation type="journal article" date="2018" name="Mol. Biol. Evol.">
        <title>Analysis of the draft genome of the red seaweed Gracilariopsis chorda provides insights into genome size evolution in Rhodophyta.</title>
        <authorList>
            <person name="Lee J."/>
            <person name="Yang E.C."/>
            <person name="Graf L."/>
            <person name="Yang J.H."/>
            <person name="Qiu H."/>
            <person name="Zel Zion U."/>
            <person name="Chan C.X."/>
            <person name="Stephens T.G."/>
            <person name="Weber A.P.M."/>
            <person name="Boo G.H."/>
            <person name="Boo S.M."/>
            <person name="Kim K.M."/>
            <person name="Shin Y."/>
            <person name="Jung M."/>
            <person name="Lee S.J."/>
            <person name="Yim H.S."/>
            <person name="Lee J.H."/>
            <person name="Bhattacharya D."/>
            <person name="Yoon H.S."/>
        </authorList>
    </citation>
    <scope>NUCLEOTIDE SEQUENCE [LARGE SCALE GENOMIC DNA]</scope>
    <source>
        <strain evidence="4 5">SKKU-2015</strain>
        <tissue evidence="4">Whole body</tissue>
    </source>
</reference>
<feature type="compositionally biased region" description="Gly residues" evidence="2">
    <location>
        <begin position="295"/>
        <end position="321"/>
    </location>
</feature>
<gene>
    <name evidence="4" type="ORF">BWQ96_00166</name>
</gene>
<feature type="compositionally biased region" description="Polar residues" evidence="2">
    <location>
        <begin position="346"/>
        <end position="360"/>
    </location>
</feature>
<dbReference type="GO" id="GO:0006508">
    <property type="term" value="P:proteolysis"/>
    <property type="evidence" value="ECO:0007669"/>
    <property type="project" value="InterPro"/>
</dbReference>
<dbReference type="Proteomes" id="UP000247409">
    <property type="component" value="Unassembled WGS sequence"/>
</dbReference>
<dbReference type="GO" id="GO:0005737">
    <property type="term" value="C:cytoplasm"/>
    <property type="evidence" value="ECO:0007669"/>
    <property type="project" value="TreeGrafter"/>
</dbReference>
<dbReference type="OrthoDB" id="3223806at2759"/>
<dbReference type="InterPro" id="IPR011600">
    <property type="entry name" value="Pept_C14_caspase"/>
</dbReference>
<dbReference type="SUPFAM" id="SSF52129">
    <property type="entry name" value="Caspase-like"/>
    <property type="match status" value="1"/>
</dbReference>